<dbReference type="AlphaFoldDB" id="A0A6B0U7Y0"/>
<evidence type="ECO:0000313" key="1">
    <source>
        <dbReference type="EMBL" id="MXU82143.1"/>
    </source>
</evidence>
<sequence length="66" mass="7812">MTEHFLMSRTLFTPVLSIFSGTKLYWRHCKYESLLRSPYNSSPFLCPCLNYKTPVKVFTHARICIH</sequence>
<reference evidence="1" key="1">
    <citation type="submission" date="2019-12" db="EMBL/GenBank/DDBJ databases">
        <title>An insight into the sialome of adult female Ixodes ricinus ticks feeding for 6 days.</title>
        <authorList>
            <person name="Perner J."/>
            <person name="Ribeiro J.M.C."/>
        </authorList>
    </citation>
    <scope>NUCLEOTIDE SEQUENCE</scope>
    <source>
        <strain evidence="1">Semi-engorged</strain>
        <tissue evidence="1">Salivary glands</tissue>
    </source>
</reference>
<proteinExistence type="predicted"/>
<name>A0A6B0U7Y0_IXORI</name>
<accession>A0A6B0U7Y0</accession>
<organism evidence="1">
    <name type="scientific">Ixodes ricinus</name>
    <name type="common">Common tick</name>
    <name type="synonym">Acarus ricinus</name>
    <dbReference type="NCBI Taxonomy" id="34613"/>
    <lineage>
        <taxon>Eukaryota</taxon>
        <taxon>Metazoa</taxon>
        <taxon>Ecdysozoa</taxon>
        <taxon>Arthropoda</taxon>
        <taxon>Chelicerata</taxon>
        <taxon>Arachnida</taxon>
        <taxon>Acari</taxon>
        <taxon>Parasitiformes</taxon>
        <taxon>Ixodida</taxon>
        <taxon>Ixodoidea</taxon>
        <taxon>Ixodidae</taxon>
        <taxon>Ixodinae</taxon>
        <taxon>Ixodes</taxon>
    </lineage>
</organism>
<dbReference type="EMBL" id="GIFC01000060">
    <property type="protein sequence ID" value="MXU82143.1"/>
    <property type="molecule type" value="Transcribed_RNA"/>
</dbReference>
<protein>
    <submittedName>
        <fullName evidence="1">Putative secreted protein</fullName>
    </submittedName>
</protein>